<keyword evidence="10" id="KW-0472">Membrane</keyword>
<dbReference type="InterPro" id="IPR001709">
    <property type="entry name" value="Flavoprot_Pyr_Nucl_cyt_Rdtase"/>
</dbReference>
<evidence type="ECO:0000256" key="10">
    <source>
        <dbReference type="SAM" id="Phobius"/>
    </source>
</evidence>
<dbReference type="OrthoDB" id="1856718at2759"/>
<dbReference type="AlphaFoldDB" id="A0A9N8HPM9"/>
<sequence>MNDLFGSDVSLSLVVATGIVTVLLASALAFATMKTGTGSSTKKSEEPKKEAPGPVDREKFPGGEITVLYGTQTGTAESFARLIEREGAEHGFFVHVIDMEDIQVEEMLDDRYKDKESGNARFFFITSTYGEGEPTDNTVDCVAKLREMANIEVIFEEKKDAEPVEEQKLAGIEYGVFGLGNREYEHYNAIGKFFDYAMERVGASRVVELGLGDDCQDLEGDFETWKDTKFWPTLKKLYIRDAAALNRLEAAPHEELPSCSYAIEVYSNPQDAVDTPLEKVHGSSRHYFSSEDCPISTIRELRSKDDPGSTVHIEIDVSKAGNIDYRTADNLGVLPVNQPAVVENVAHSLGYDLNKIFSLKAAEGHEWHGEPFPMPISVRECLTRYCDLTSAPRRSDLKRLSAYAQDPVDKKALLRMSSKDGKAEYREKITYAHFGLVDVLKMCPSISAPLEHFLSFCPLLQTRFYTISSSSVVHPKSIHLTVSVTEAARKDGTVFKGVCSSHLAGLKPGDTVRVFNRSSTFRLPKDTSIPVIMVGPGTGIAPFRGMLQERDHQKNVKKENVGTGVLYFGCKKRNLDYLYEDELASFRKSGALTTLHLAFSREQSEKVYVQNLLSKNAKDTWALIQQGAHIYVCGGVKMGNDVNDAFKHIASEEGNMAVEEAKEFISKLAKEGRYVQELWA</sequence>
<evidence type="ECO:0000256" key="8">
    <source>
        <dbReference type="ARBA" id="ARBA00023797"/>
    </source>
</evidence>
<dbReference type="GO" id="GO:0010181">
    <property type="term" value="F:FMN binding"/>
    <property type="evidence" value="ECO:0007669"/>
    <property type="project" value="InterPro"/>
</dbReference>
<evidence type="ECO:0000256" key="9">
    <source>
        <dbReference type="SAM" id="MobiDB-lite"/>
    </source>
</evidence>
<evidence type="ECO:0000259" key="11">
    <source>
        <dbReference type="PROSITE" id="PS50902"/>
    </source>
</evidence>
<feature type="transmembrane region" description="Helical" evidence="10">
    <location>
        <begin position="12"/>
        <end position="33"/>
    </location>
</feature>
<dbReference type="Gene3D" id="3.40.50.80">
    <property type="entry name" value="Nucleotide-binding domain of ferredoxin-NADP reductase (FNR) module"/>
    <property type="match status" value="1"/>
</dbReference>
<feature type="domain" description="FAD-binding FR-type" evidence="12">
    <location>
        <begin position="288"/>
        <end position="524"/>
    </location>
</feature>
<evidence type="ECO:0000313" key="14">
    <source>
        <dbReference type="Proteomes" id="UP001153069"/>
    </source>
</evidence>
<evidence type="ECO:0000256" key="3">
    <source>
        <dbReference type="ARBA" id="ARBA00022630"/>
    </source>
</evidence>
<dbReference type="InterPro" id="IPR023173">
    <property type="entry name" value="NADPH_Cyt_P450_Rdtase_alpha"/>
</dbReference>
<keyword evidence="7" id="KW-0560">Oxidoreductase</keyword>
<dbReference type="InterPro" id="IPR001094">
    <property type="entry name" value="Flavdoxin-like"/>
</dbReference>
<dbReference type="GO" id="GO:0050660">
    <property type="term" value="F:flavin adenine dinucleotide binding"/>
    <property type="evidence" value="ECO:0007669"/>
    <property type="project" value="TreeGrafter"/>
</dbReference>
<evidence type="ECO:0000256" key="1">
    <source>
        <dbReference type="ARBA" id="ARBA00001917"/>
    </source>
</evidence>
<dbReference type="Gene3D" id="3.40.50.360">
    <property type="match status" value="1"/>
</dbReference>
<dbReference type="SUPFAM" id="SSF52343">
    <property type="entry name" value="Ferredoxin reductase-like, C-terminal NADP-linked domain"/>
    <property type="match status" value="1"/>
</dbReference>
<keyword evidence="5" id="KW-0274">FAD</keyword>
<dbReference type="EC" id="1.6.2.4" evidence="8"/>
<keyword evidence="10" id="KW-1133">Transmembrane helix</keyword>
<dbReference type="PRINTS" id="PR00369">
    <property type="entry name" value="FLAVODOXIN"/>
</dbReference>
<dbReference type="PANTHER" id="PTHR19384">
    <property type="entry name" value="NITRIC OXIDE SYNTHASE-RELATED"/>
    <property type="match status" value="1"/>
</dbReference>
<dbReference type="InterPro" id="IPR017938">
    <property type="entry name" value="Riboflavin_synthase-like_b-brl"/>
</dbReference>
<dbReference type="PROSITE" id="PS51384">
    <property type="entry name" value="FAD_FR"/>
    <property type="match status" value="1"/>
</dbReference>
<feature type="region of interest" description="Disordered" evidence="9">
    <location>
        <begin position="36"/>
        <end position="57"/>
    </location>
</feature>
<dbReference type="EMBL" id="CAICTM010001190">
    <property type="protein sequence ID" value="CAB9521411.1"/>
    <property type="molecule type" value="Genomic_DNA"/>
</dbReference>
<accession>A0A9N8HPM9</accession>
<dbReference type="InterPro" id="IPR029039">
    <property type="entry name" value="Flavoprotein-like_sf"/>
</dbReference>
<dbReference type="PROSITE" id="PS50902">
    <property type="entry name" value="FLAVODOXIN_LIKE"/>
    <property type="match status" value="1"/>
</dbReference>
<dbReference type="Pfam" id="PF00258">
    <property type="entry name" value="Flavodoxin_1"/>
    <property type="match status" value="1"/>
</dbReference>
<evidence type="ECO:0000256" key="4">
    <source>
        <dbReference type="ARBA" id="ARBA00022643"/>
    </source>
</evidence>
<dbReference type="InterPro" id="IPR008254">
    <property type="entry name" value="Flavodoxin/NO_synth"/>
</dbReference>
<dbReference type="SUPFAM" id="SSF63380">
    <property type="entry name" value="Riboflavin synthase domain-like"/>
    <property type="match status" value="1"/>
</dbReference>
<keyword evidence="6" id="KW-0521">NADP</keyword>
<organism evidence="13 14">
    <name type="scientific">Seminavis robusta</name>
    <dbReference type="NCBI Taxonomy" id="568900"/>
    <lineage>
        <taxon>Eukaryota</taxon>
        <taxon>Sar</taxon>
        <taxon>Stramenopiles</taxon>
        <taxon>Ochrophyta</taxon>
        <taxon>Bacillariophyta</taxon>
        <taxon>Bacillariophyceae</taxon>
        <taxon>Bacillariophycidae</taxon>
        <taxon>Naviculales</taxon>
        <taxon>Naviculaceae</taxon>
        <taxon>Seminavis</taxon>
    </lineage>
</organism>
<dbReference type="Proteomes" id="UP001153069">
    <property type="component" value="Unassembled WGS sequence"/>
</dbReference>
<feature type="domain" description="Flavodoxin-like" evidence="11">
    <location>
        <begin position="65"/>
        <end position="230"/>
    </location>
</feature>
<name>A0A9N8HPM9_9STRA</name>
<evidence type="ECO:0000256" key="5">
    <source>
        <dbReference type="ARBA" id="ARBA00022827"/>
    </source>
</evidence>
<proteinExistence type="predicted"/>
<feature type="compositionally biased region" description="Basic and acidic residues" evidence="9">
    <location>
        <begin position="42"/>
        <end position="57"/>
    </location>
</feature>
<evidence type="ECO:0000313" key="13">
    <source>
        <dbReference type="EMBL" id="CAB9521411.1"/>
    </source>
</evidence>
<reference evidence="13" key="1">
    <citation type="submission" date="2020-06" db="EMBL/GenBank/DDBJ databases">
        <authorList>
            <consortium name="Plant Systems Biology data submission"/>
        </authorList>
    </citation>
    <scope>NUCLEOTIDE SEQUENCE</scope>
    <source>
        <strain evidence="13">D6</strain>
    </source>
</reference>
<dbReference type="Pfam" id="PF00667">
    <property type="entry name" value="FAD_binding_1"/>
    <property type="match status" value="1"/>
</dbReference>
<dbReference type="PRINTS" id="PR00371">
    <property type="entry name" value="FPNCR"/>
</dbReference>
<dbReference type="PANTHER" id="PTHR19384:SF17">
    <property type="entry name" value="NADPH--CYTOCHROME P450 REDUCTASE"/>
    <property type="match status" value="1"/>
</dbReference>
<keyword evidence="3" id="KW-0285">Flavoprotein</keyword>
<dbReference type="InterPro" id="IPR003097">
    <property type="entry name" value="CysJ-like_FAD-binding"/>
</dbReference>
<dbReference type="GO" id="GO:0003958">
    <property type="term" value="F:NADPH-hemoprotein reductase activity"/>
    <property type="evidence" value="ECO:0007669"/>
    <property type="project" value="UniProtKB-EC"/>
</dbReference>
<dbReference type="InterPro" id="IPR001433">
    <property type="entry name" value="OxRdtase_FAD/NAD-bd"/>
</dbReference>
<evidence type="ECO:0000259" key="12">
    <source>
        <dbReference type="PROSITE" id="PS51384"/>
    </source>
</evidence>
<dbReference type="Gene3D" id="2.40.30.10">
    <property type="entry name" value="Translation factors"/>
    <property type="match status" value="1"/>
</dbReference>
<comment type="cofactor">
    <cofactor evidence="2">
        <name>FAD</name>
        <dbReference type="ChEBI" id="CHEBI:57692"/>
    </cofactor>
</comment>
<keyword evidence="14" id="KW-1185">Reference proteome</keyword>
<dbReference type="FunFam" id="3.40.50.80:FF:000001">
    <property type="entry name" value="NADPH--cytochrome P450 reductase 1"/>
    <property type="match status" value="1"/>
</dbReference>
<keyword evidence="4" id="KW-0288">FMN</keyword>
<dbReference type="InterPro" id="IPR017927">
    <property type="entry name" value="FAD-bd_FR_type"/>
</dbReference>
<keyword evidence="10" id="KW-0812">Transmembrane</keyword>
<dbReference type="InterPro" id="IPR039261">
    <property type="entry name" value="FNR_nucleotide-bd"/>
</dbReference>
<dbReference type="Pfam" id="PF00175">
    <property type="entry name" value="NAD_binding_1"/>
    <property type="match status" value="1"/>
</dbReference>
<dbReference type="SUPFAM" id="SSF52218">
    <property type="entry name" value="Flavoproteins"/>
    <property type="match status" value="1"/>
</dbReference>
<protein>
    <recommendedName>
        <fullName evidence="8">NADPH--hemoprotein reductase</fullName>
        <ecNumber evidence="8">1.6.2.4</ecNumber>
    </recommendedName>
</protein>
<dbReference type="Gene3D" id="1.20.990.10">
    <property type="entry name" value="NADPH-cytochrome p450 Reductase, Chain A, domain 3"/>
    <property type="match status" value="1"/>
</dbReference>
<comment type="caution">
    <text evidence="13">The sequence shown here is derived from an EMBL/GenBank/DDBJ whole genome shotgun (WGS) entry which is preliminary data.</text>
</comment>
<evidence type="ECO:0000256" key="2">
    <source>
        <dbReference type="ARBA" id="ARBA00001974"/>
    </source>
</evidence>
<comment type="cofactor">
    <cofactor evidence="1">
        <name>FMN</name>
        <dbReference type="ChEBI" id="CHEBI:58210"/>
    </cofactor>
</comment>
<evidence type="ECO:0000256" key="6">
    <source>
        <dbReference type="ARBA" id="ARBA00022857"/>
    </source>
</evidence>
<dbReference type="FunFam" id="1.20.990.10:FF:000001">
    <property type="entry name" value="NADPH--cytochrome P450 reductase"/>
    <property type="match status" value="1"/>
</dbReference>
<gene>
    <name evidence="13" type="ORF">SEMRO_1192_G251050.1</name>
</gene>
<dbReference type="GO" id="GO:0005829">
    <property type="term" value="C:cytosol"/>
    <property type="evidence" value="ECO:0007669"/>
    <property type="project" value="TreeGrafter"/>
</dbReference>
<evidence type="ECO:0000256" key="7">
    <source>
        <dbReference type="ARBA" id="ARBA00023002"/>
    </source>
</evidence>